<name>A0A183AWR0_9TREM</name>
<dbReference type="Pfam" id="PF00435">
    <property type="entry name" value="Spectrin"/>
    <property type="match status" value="1"/>
</dbReference>
<evidence type="ECO:0000313" key="4">
    <source>
        <dbReference type="WBParaSite" id="ECPE_0001143001-mRNA-1"/>
    </source>
</evidence>
<protein>
    <submittedName>
        <fullName evidence="4">Nesprin-1-like</fullName>
    </submittedName>
</protein>
<accession>A0A183AWR0</accession>
<reference evidence="2 3" key="2">
    <citation type="submission" date="2018-11" db="EMBL/GenBank/DDBJ databases">
        <authorList>
            <consortium name="Pathogen Informatics"/>
        </authorList>
    </citation>
    <scope>NUCLEOTIDE SEQUENCE [LARGE SCALE GENOMIC DNA]</scope>
    <source>
        <strain evidence="2 3">Egypt</strain>
    </source>
</reference>
<evidence type="ECO:0000256" key="1">
    <source>
        <dbReference type="SAM" id="MobiDB-lite"/>
    </source>
</evidence>
<dbReference type="SUPFAM" id="SSF46966">
    <property type="entry name" value="Spectrin repeat"/>
    <property type="match status" value="1"/>
</dbReference>
<feature type="region of interest" description="Disordered" evidence="1">
    <location>
        <begin position="1"/>
        <end position="23"/>
    </location>
</feature>
<dbReference type="Gene3D" id="1.20.58.60">
    <property type="match status" value="1"/>
</dbReference>
<proteinExistence type="predicted"/>
<evidence type="ECO:0000313" key="2">
    <source>
        <dbReference type="EMBL" id="VDP88444.1"/>
    </source>
</evidence>
<evidence type="ECO:0000313" key="3">
    <source>
        <dbReference type="Proteomes" id="UP000272942"/>
    </source>
</evidence>
<gene>
    <name evidence="2" type="ORF">ECPE_LOCUS11395</name>
</gene>
<dbReference type="OrthoDB" id="6275688at2759"/>
<sequence>MQGTVATHDQAQSVEEATQQLADHASLKTELESRREPFAQLISYGRCITEGETDEHYVELDERLDALETGWSELVRMWIHRQKQLEDSLSIQVGRLIFIIAKSD</sequence>
<dbReference type="EMBL" id="UZAN01050758">
    <property type="protein sequence ID" value="VDP88444.1"/>
    <property type="molecule type" value="Genomic_DNA"/>
</dbReference>
<dbReference type="Proteomes" id="UP000272942">
    <property type="component" value="Unassembled WGS sequence"/>
</dbReference>
<dbReference type="InterPro" id="IPR002017">
    <property type="entry name" value="Spectrin_repeat"/>
</dbReference>
<dbReference type="WBParaSite" id="ECPE_0001143001-mRNA-1">
    <property type="protein sequence ID" value="ECPE_0001143001-mRNA-1"/>
    <property type="gene ID" value="ECPE_0001143001"/>
</dbReference>
<organism evidence="4">
    <name type="scientific">Echinostoma caproni</name>
    <dbReference type="NCBI Taxonomy" id="27848"/>
    <lineage>
        <taxon>Eukaryota</taxon>
        <taxon>Metazoa</taxon>
        <taxon>Spiralia</taxon>
        <taxon>Lophotrochozoa</taxon>
        <taxon>Platyhelminthes</taxon>
        <taxon>Trematoda</taxon>
        <taxon>Digenea</taxon>
        <taxon>Plagiorchiida</taxon>
        <taxon>Echinostomata</taxon>
        <taxon>Echinostomatoidea</taxon>
        <taxon>Echinostomatidae</taxon>
        <taxon>Echinostoma</taxon>
    </lineage>
</organism>
<reference evidence="4" key="1">
    <citation type="submission" date="2016-06" db="UniProtKB">
        <authorList>
            <consortium name="WormBaseParasite"/>
        </authorList>
    </citation>
    <scope>IDENTIFICATION</scope>
</reference>
<feature type="compositionally biased region" description="Polar residues" evidence="1">
    <location>
        <begin position="1"/>
        <end position="21"/>
    </location>
</feature>
<keyword evidence="3" id="KW-1185">Reference proteome</keyword>
<dbReference type="AlphaFoldDB" id="A0A183AWR0"/>